<gene>
    <name evidence="4" type="ORF">DERYTH_LOCUS17015</name>
</gene>
<reference evidence="4" key="1">
    <citation type="submission" date="2021-06" db="EMBL/GenBank/DDBJ databases">
        <authorList>
            <person name="Kallberg Y."/>
            <person name="Tangrot J."/>
            <person name="Rosling A."/>
        </authorList>
    </citation>
    <scope>NUCLEOTIDE SEQUENCE</scope>
    <source>
        <strain evidence="4">MA453B</strain>
    </source>
</reference>
<keyword evidence="2" id="KW-0812">Transmembrane</keyword>
<evidence type="ECO:0000256" key="2">
    <source>
        <dbReference type="SAM" id="Phobius"/>
    </source>
</evidence>
<dbReference type="Gene3D" id="1.10.30.10">
    <property type="entry name" value="High mobility group box domain"/>
    <property type="match status" value="1"/>
</dbReference>
<keyword evidence="2" id="KW-1133">Transmembrane helix</keyword>
<dbReference type="GO" id="GO:0003677">
    <property type="term" value="F:DNA binding"/>
    <property type="evidence" value="ECO:0007669"/>
    <property type="project" value="UniProtKB-UniRule"/>
</dbReference>
<keyword evidence="1" id="KW-0238">DNA-binding</keyword>
<dbReference type="Proteomes" id="UP000789405">
    <property type="component" value="Unassembled WGS sequence"/>
</dbReference>
<feature type="DNA-binding region" description="HMG box" evidence="1">
    <location>
        <begin position="56"/>
        <end position="124"/>
    </location>
</feature>
<proteinExistence type="predicted"/>
<dbReference type="PROSITE" id="PS50118">
    <property type="entry name" value="HMG_BOX_2"/>
    <property type="match status" value="1"/>
</dbReference>
<name>A0A9N9IYY9_9GLOM</name>
<feature type="transmembrane region" description="Helical" evidence="2">
    <location>
        <begin position="151"/>
        <end position="175"/>
    </location>
</feature>
<comment type="caution">
    <text evidence="4">The sequence shown here is derived from an EMBL/GenBank/DDBJ whole genome shotgun (WGS) entry which is preliminary data.</text>
</comment>
<sequence>MYNYNFWIDESSFSPNKENKPSVPVIKVPFPPMVNPEELVTRQRKVKSKKVKSQIPTKPPNAFLIYRMQYIKELHNENYHLSMRVISSAIANSWRNEPDNVIEHYENIARQANKIFKQKFPKPPTHQKITVSHSHKKTCEMSKGKIRTFCLALLVIQLFILTFLCPALALAKVFMFDQTNGELNYNKGVEYSYIVLTWSTA</sequence>
<keyword evidence="5" id="KW-1185">Reference proteome</keyword>
<organism evidence="4 5">
    <name type="scientific">Dentiscutata erythropus</name>
    <dbReference type="NCBI Taxonomy" id="1348616"/>
    <lineage>
        <taxon>Eukaryota</taxon>
        <taxon>Fungi</taxon>
        <taxon>Fungi incertae sedis</taxon>
        <taxon>Mucoromycota</taxon>
        <taxon>Glomeromycotina</taxon>
        <taxon>Glomeromycetes</taxon>
        <taxon>Diversisporales</taxon>
        <taxon>Gigasporaceae</taxon>
        <taxon>Dentiscutata</taxon>
    </lineage>
</organism>
<dbReference type="EMBL" id="CAJVPY010015533">
    <property type="protein sequence ID" value="CAG8752302.1"/>
    <property type="molecule type" value="Genomic_DNA"/>
</dbReference>
<accession>A0A9N9IYY9</accession>
<dbReference type="GO" id="GO:0005634">
    <property type="term" value="C:nucleus"/>
    <property type="evidence" value="ECO:0007669"/>
    <property type="project" value="UniProtKB-UniRule"/>
</dbReference>
<dbReference type="SUPFAM" id="SSF47095">
    <property type="entry name" value="HMG-box"/>
    <property type="match status" value="1"/>
</dbReference>
<dbReference type="InterPro" id="IPR036910">
    <property type="entry name" value="HMG_box_dom_sf"/>
</dbReference>
<protein>
    <submittedName>
        <fullName evidence="4">27779_t:CDS:1</fullName>
    </submittedName>
</protein>
<keyword evidence="2" id="KW-0472">Membrane</keyword>
<evidence type="ECO:0000313" key="5">
    <source>
        <dbReference type="Proteomes" id="UP000789405"/>
    </source>
</evidence>
<dbReference type="Pfam" id="PF00505">
    <property type="entry name" value="HMG_box"/>
    <property type="match status" value="1"/>
</dbReference>
<evidence type="ECO:0000259" key="3">
    <source>
        <dbReference type="PROSITE" id="PS50118"/>
    </source>
</evidence>
<evidence type="ECO:0000256" key="1">
    <source>
        <dbReference type="PROSITE-ProRule" id="PRU00267"/>
    </source>
</evidence>
<dbReference type="AlphaFoldDB" id="A0A9N9IYY9"/>
<feature type="non-terminal residue" evidence="4">
    <location>
        <position position="1"/>
    </location>
</feature>
<dbReference type="OrthoDB" id="6247875at2759"/>
<evidence type="ECO:0000313" key="4">
    <source>
        <dbReference type="EMBL" id="CAG8752302.1"/>
    </source>
</evidence>
<dbReference type="InterPro" id="IPR009071">
    <property type="entry name" value="HMG_box_dom"/>
</dbReference>
<feature type="domain" description="HMG box" evidence="3">
    <location>
        <begin position="56"/>
        <end position="124"/>
    </location>
</feature>
<keyword evidence="1" id="KW-0539">Nucleus</keyword>